<dbReference type="FunFam" id="1.10.8.350:FF:000001">
    <property type="entry name" value="Lytic murein transglycosylase B"/>
    <property type="match status" value="1"/>
</dbReference>
<evidence type="ECO:0000259" key="2">
    <source>
        <dbReference type="Pfam" id="PF01471"/>
    </source>
</evidence>
<comment type="caution">
    <text evidence="4">The sequence shown here is derived from an EMBL/GenBank/DDBJ whole genome shotgun (WGS) entry which is preliminary data.</text>
</comment>
<name>A0A370LAM8_9HYPH</name>
<accession>A0A370LAM8</accession>
<dbReference type="SUPFAM" id="SSF47090">
    <property type="entry name" value="PGBD-like"/>
    <property type="match status" value="1"/>
</dbReference>
<dbReference type="OrthoDB" id="9808544at2"/>
<dbReference type="InterPro" id="IPR023346">
    <property type="entry name" value="Lysozyme-like_dom_sf"/>
</dbReference>
<sequence>MRRLPLVLAVAAISLAPALAQTTTGSLGHVARAQGVKTASVAQPDAGFAAFLEKLWPQAQARGISRKTFDLAFRGVTPDSSIIGLTKKQAEFSAPIWAYLNNAVGGTRIPRGRDAAADNAGVLQQVEARYGVPKEIVLGVWGMETNYGSFKGDKDTIRSLATLASIRYRGDFFRDELLTALELIENGHVERSELRGSWAGAMGHTQFMPSSYMKYAVDFTGDGHADIWSSTSDALASTANYLKGYGWVSGLPWALEITLPEGFDYKLNKASFSSFRSAGVRRADGGSLPSSGEGRLFFPAGHRGPVLLLTENFDVIKKYNSSDAYALAVGHLGDRIMGRPAIQADWPVQAPRLDKAGTQDLQRRLKALGIYNHDADGRIGTGTREAVRQYQLKIGEIADGYPTPALLAKLRASR</sequence>
<organism evidence="4 5">
    <name type="scientific">Bosea caraganae</name>
    <dbReference type="NCBI Taxonomy" id="2763117"/>
    <lineage>
        <taxon>Bacteria</taxon>
        <taxon>Pseudomonadati</taxon>
        <taxon>Pseudomonadota</taxon>
        <taxon>Alphaproteobacteria</taxon>
        <taxon>Hyphomicrobiales</taxon>
        <taxon>Boseaceae</taxon>
        <taxon>Bosea</taxon>
    </lineage>
</organism>
<feature type="domain" description="Transglycosylase SLT" evidence="3">
    <location>
        <begin position="48"/>
        <end position="334"/>
    </location>
</feature>
<dbReference type="GO" id="GO:0009253">
    <property type="term" value="P:peptidoglycan catabolic process"/>
    <property type="evidence" value="ECO:0007669"/>
    <property type="project" value="TreeGrafter"/>
</dbReference>
<dbReference type="InterPro" id="IPR011970">
    <property type="entry name" value="MltB_2"/>
</dbReference>
<dbReference type="Gene3D" id="1.10.8.350">
    <property type="entry name" value="Bacterial muramidase"/>
    <property type="match status" value="1"/>
</dbReference>
<dbReference type="InterPro" id="IPR002477">
    <property type="entry name" value="Peptidoglycan-bd-like"/>
</dbReference>
<evidence type="ECO:0000313" key="5">
    <source>
        <dbReference type="Proteomes" id="UP000255207"/>
    </source>
</evidence>
<dbReference type="PANTHER" id="PTHR30163:SF8">
    <property type="entry name" value="LYTIC MUREIN TRANSGLYCOSYLASE"/>
    <property type="match status" value="1"/>
</dbReference>
<keyword evidence="5" id="KW-1185">Reference proteome</keyword>
<keyword evidence="1" id="KW-0732">Signal</keyword>
<dbReference type="Gene3D" id="1.10.530.10">
    <property type="match status" value="1"/>
</dbReference>
<dbReference type="Pfam" id="PF13406">
    <property type="entry name" value="SLT_2"/>
    <property type="match status" value="1"/>
</dbReference>
<dbReference type="AlphaFoldDB" id="A0A370LAM8"/>
<dbReference type="Gene3D" id="1.10.101.10">
    <property type="entry name" value="PGBD-like superfamily/PGBD"/>
    <property type="match status" value="1"/>
</dbReference>
<dbReference type="CDD" id="cd13399">
    <property type="entry name" value="Slt35-like"/>
    <property type="match status" value="1"/>
</dbReference>
<gene>
    <name evidence="4" type="ORF">DWE98_06445</name>
</gene>
<dbReference type="RefSeq" id="WP_114828345.1">
    <property type="nucleotide sequence ID" value="NZ_QQTO01000037.1"/>
</dbReference>
<protein>
    <submittedName>
        <fullName evidence="4">Lytic murein transglycosylase</fullName>
    </submittedName>
</protein>
<dbReference type="InterPro" id="IPR043426">
    <property type="entry name" value="MltB-like"/>
</dbReference>
<proteinExistence type="predicted"/>
<dbReference type="SUPFAM" id="SSF53955">
    <property type="entry name" value="Lysozyme-like"/>
    <property type="match status" value="1"/>
</dbReference>
<feature type="chain" id="PRO_5030068548" evidence="1">
    <location>
        <begin position="21"/>
        <end position="414"/>
    </location>
</feature>
<feature type="signal peptide" evidence="1">
    <location>
        <begin position="1"/>
        <end position="20"/>
    </location>
</feature>
<dbReference type="NCBIfam" id="TIGR02283">
    <property type="entry name" value="MltB_2"/>
    <property type="match status" value="1"/>
</dbReference>
<dbReference type="GO" id="GO:0008933">
    <property type="term" value="F:peptidoglycan lytic transglycosylase activity"/>
    <property type="evidence" value="ECO:0007669"/>
    <property type="project" value="TreeGrafter"/>
</dbReference>
<dbReference type="Pfam" id="PF01471">
    <property type="entry name" value="PG_binding_1"/>
    <property type="match status" value="1"/>
</dbReference>
<dbReference type="Proteomes" id="UP000255207">
    <property type="component" value="Unassembled WGS sequence"/>
</dbReference>
<dbReference type="InterPro" id="IPR036365">
    <property type="entry name" value="PGBD-like_sf"/>
</dbReference>
<evidence type="ECO:0000313" key="4">
    <source>
        <dbReference type="EMBL" id="RDJ28220.1"/>
    </source>
</evidence>
<evidence type="ECO:0000259" key="3">
    <source>
        <dbReference type="Pfam" id="PF13406"/>
    </source>
</evidence>
<dbReference type="PANTHER" id="PTHR30163">
    <property type="entry name" value="MEMBRANE-BOUND LYTIC MUREIN TRANSGLYCOSYLASE B"/>
    <property type="match status" value="1"/>
</dbReference>
<feature type="domain" description="Peptidoglycan binding-like" evidence="2">
    <location>
        <begin position="358"/>
        <end position="410"/>
    </location>
</feature>
<dbReference type="InterPro" id="IPR036366">
    <property type="entry name" value="PGBDSf"/>
</dbReference>
<dbReference type="EMBL" id="QQTP01000002">
    <property type="protein sequence ID" value="RDJ28220.1"/>
    <property type="molecule type" value="Genomic_DNA"/>
</dbReference>
<evidence type="ECO:0000256" key="1">
    <source>
        <dbReference type="SAM" id="SignalP"/>
    </source>
</evidence>
<dbReference type="InterPro" id="IPR031304">
    <property type="entry name" value="SLT_2"/>
</dbReference>
<reference evidence="5" key="1">
    <citation type="submission" date="2018-07" db="EMBL/GenBank/DDBJ databases">
        <authorList>
            <person name="Safronova V.I."/>
            <person name="Chirak E.R."/>
            <person name="Sazanova A.L."/>
        </authorList>
    </citation>
    <scope>NUCLEOTIDE SEQUENCE [LARGE SCALE GENOMIC DNA]</scope>
    <source>
        <strain evidence="5">RCAM04685</strain>
    </source>
</reference>